<evidence type="ECO:0000313" key="1">
    <source>
        <dbReference type="EMBL" id="KWZ77446.1"/>
    </source>
</evidence>
<dbReference type="OrthoDB" id="9954829at2"/>
<dbReference type="Proteomes" id="UP000070383">
    <property type="component" value="Unassembled WGS sequence"/>
</dbReference>
<accession>A0A133KD10</accession>
<evidence type="ECO:0000313" key="2">
    <source>
        <dbReference type="Proteomes" id="UP000070383"/>
    </source>
</evidence>
<dbReference type="STRING" id="33036.HMPREF3200_01439"/>
<dbReference type="AlphaFoldDB" id="A0A133KD10"/>
<organism evidence="1 2">
    <name type="scientific">Anaerococcus tetradius</name>
    <dbReference type="NCBI Taxonomy" id="33036"/>
    <lineage>
        <taxon>Bacteria</taxon>
        <taxon>Bacillati</taxon>
        <taxon>Bacillota</taxon>
        <taxon>Tissierellia</taxon>
        <taxon>Tissierellales</taxon>
        <taxon>Peptoniphilaceae</taxon>
        <taxon>Anaerococcus</taxon>
    </lineage>
</organism>
<name>A0A133KD10_9FIRM</name>
<protein>
    <submittedName>
        <fullName evidence="1">Uncharacterized protein</fullName>
    </submittedName>
</protein>
<reference evidence="2" key="1">
    <citation type="submission" date="2016-01" db="EMBL/GenBank/DDBJ databases">
        <authorList>
            <person name="Mitreva M."/>
            <person name="Pepin K.H."/>
            <person name="Mihindukulasuriya K.A."/>
            <person name="Fulton R."/>
            <person name="Fronick C."/>
            <person name="O'Laughlin M."/>
            <person name="Miner T."/>
            <person name="Herter B."/>
            <person name="Rosa B.A."/>
            <person name="Cordes M."/>
            <person name="Tomlinson C."/>
            <person name="Wollam A."/>
            <person name="Palsikar V.B."/>
            <person name="Mardis E.R."/>
            <person name="Wilson R.K."/>
        </authorList>
    </citation>
    <scope>NUCLEOTIDE SEQUENCE [LARGE SCALE GENOMIC DNA]</scope>
    <source>
        <strain evidence="2">MJR8151</strain>
    </source>
</reference>
<sequence length="118" mass="13882">MGEIMENKEIYDSEKIAEILELAIVSLNRLKVEEAKQALINLQKKLIPENRKDLGDFQDEIFKGVDFSNESYRQDLMIEKIVVGNMQEFSETLRAFRILSKAYNIHCKPKKIIIDWNY</sequence>
<gene>
    <name evidence="1" type="ORF">HMPREF3200_01439</name>
</gene>
<dbReference type="PATRIC" id="fig|33036.3.peg.1427"/>
<keyword evidence="2" id="KW-1185">Reference proteome</keyword>
<dbReference type="RefSeq" id="WP_060929657.1">
    <property type="nucleotide sequence ID" value="NZ_KQ955281.1"/>
</dbReference>
<comment type="caution">
    <text evidence="1">The sequence shown here is derived from an EMBL/GenBank/DDBJ whole genome shotgun (WGS) entry which is preliminary data.</text>
</comment>
<proteinExistence type="predicted"/>
<dbReference type="EMBL" id="LRPM01000049">
    <property type="protein sequence ID" value="KWZ77446.1"/>
    <property type="molecule type" value="Genomic_DNA"/>
</dbReference>